<comment type="caution">
    <text evidence="2">The sequence shown here is derived from an EMBL/GenBank/DDBJ whole genome shotgun (WGS) entry which is preliminary data.</text>
</comment>
<organism evidence="2 3">
    <name type="scientific">Acer negundo</name>
    <name type="common">Box elder</name>
    <dbReference type="NCBI Taxonomy" id="4023"/>
    <lineage>
        <taxon>Eukaryota</taxon>
        <taxon>Viridiplantae</taxon>
        <taxon>Streptophyta</taxon>
        <taxon>Embryophyta</taxon>
        <taxon>Tracheophyta</taxon>
        <taxon>Spermatophyta</taxon>
        <taxon>Magnoliopsida</taxon>
        <taxon>eudicotyledons</taxon>
        <taxon>Gunneridae</taxon>
        <taxon>Pentapetalae</taxon>
        <taxon>rosids</taxon>
        <taxon>malvids</taxon>
        <taxon>Sapindales</taxon>
        <taxon>Sapindaceae</taxon>
        <taxon>Hippocastanoideae</taxon>
        <taxon>Acereae</taxon>
        <taxon>Acer</taxon>
    </lineage>
</organism>
<evidence type="ECO:0000313" key="3">
    <source>
        <dbReference type="Proteomes" id="UP001064489"/>
    </source>
</evidence>
<name>A0AAD5NIS3_ACENE</name>
<accession>A0AAD5NIS3</accession>
<feature type="region of interest" description="Disordered" evidence="1">
    <location>
        <begin position="38"/>
        <end position="71"/>
    </location>
</feature>
<gene>
    <name evidence="2" type="ORF">LWI28_023354</name>
</gene>
<dbReference type="AlphaFoldDB" id="A0AAD5NIS3"/>
<evidence type="ECO:0000313" key="2">
    <source>
        <dbReference type="EMBL" id="KAI9162055.1"/>
    </source>
</evidence>
<feature type="compositionally biased region" description="Polar residues" evidence="1">
    <location>
        <begin position="38"/>
        <end position="47"/>
    </location>
</feature>
<reference evidence="2" key="1">
    <citation type="journal article" date="2022" name="Plant J.">
        <title>Strategies of tolerance reflected in two North American maple genomes.</title>
        <authorList>
            <person name="McEvoy S.L."/>
            <person name="Sezen U.U."/>
            <person name="Trouern-Trend A."/>
            <person name="McMahon S.M."/>
            <person name="Schaberg P.G."/>
            <person name="Yang J."/>
            <person name="Wegrzyn J.L."/>
            <person name="Swenson N.G."/>
        </authorList>
    </citation>
    <scope>NUCLEOTIDE SEQUENCE</scope>
    <source>
        <strain evidence="2">91603</strain>
    </source>
</reference>
<evidence type="ECO:0000256" key="1">
    <source>
        <dbReference type="SAM" id="MobiDB-lite"/>
    </source>
</evidence>
<protein>
    <submittedName>
        <fullName evidence="2">Uncharacterized protein</fullName>
    </submittedName>
</protein>
<proteinExistence type="predicted"/>
<dbReference type="Proteomes" id="UP001064489">
    <property type="component" value="Chromosome 2"/>
</dbReference>
<reference evidence="2" key="2">
    <citation type="submission" date="2023-02" db="EMBL/GenBank/DDBJ databases">
        <authorList>
            <person name="Swenson N.G."/>
            <person name="Wegrzyn J.L."/>
            <person name="Mcevoy S.L."/>
        </authorList>
    </citation>
    <scope>NUCLEOTIDE SEQUENCE</scope>
    <source>
        <strain evidence="2">91603</strain>
        <tissue evidence="2">Leaf</tissue>
    </source>
</reference>
<sequence>MVSKFQHVPLFLLRSPSVKPARSIGSLSYHLSDSLSNHSSAMLTSHSADQERSPQGGERSGRSSQTDDVTLPAINVNCRGVDVVEERLQSNPLKYLPYPFHK</sequence>
<dbReference type="EMBL" id="JAJSOW010000106">
    <property type="protein sequence ID" value="KAI9162055.1"/>
    <property type="molecule type" value="Genomic_DNA"/>
</dbReference>
<keyword evidence="3" id="KW-1185">Reference proteome</keyword>